<gene>
    <name evidence="1" type="ORF">CEXT_679341</name>
</gene>
<comment type="caution">
    <text evidence="1">The sequence shown here is derived from an EMBL/GenBank/DDBJ whole genome shotgun (WGS) entry which is preliminary data.</text>
</comment>
<protein>
    <submittedName>
        <fullName evidence="1">Uncharacterized protein</fullName>
    </submittedName>
</protein>
<evidence type="ECO:0000313" key="1">
    <source>
        <dbReference type="EMBL" id="GIY34677.1"/>
    </source>
</evidence>
<keyword evidence="2" id="KW-1185">Reference proteome</keyword>
<accession>A0AAV4SQ31</accession>
<sequence>MILKKEGGCFCFCCVLPFPLTERFHRGRTNSVVSGCQLKNAKEVNELDDTDSFASMKQGGMWKTIGENGVRRHSVIRELQQRSSSDHSNSKPSFPVELGREWRKMLLICVYLTVPLNSTPFLLQKKKVERGARERRHSAIRELQQRSSSDHSNSNLLFQLNWEENGGEEAIDLRVPDSTPSTVLPSSCKKKVERGAREGWMGRGYRSVLCMKSRLPCFIKRRLGEGGGWKEKF</sequence>
<dbReference type="Proteomes" id="UP001054945">
    <property type="component" value="Unassembled WGS sequence"/>
</dbReference>
<organism evidence="1 2">
    <name type="scientific">Caerostris extrusa</name>
    <name type="common">Bark spider</name>
    <name type="synonym">Caerostris bankana</name>
    <dbReference type="NCBI Taxonomy" id="172846"/>
    <lineage>
        <taxon>Eukaryota</taxon>
        <taxon>Metazoa</taxon>
        <taxon>Ecdysozoa</taxon>
        <taxon>Arthropoda</taxon>
        <taxon>Chelicerata</taxon>
        <taxon>Arachnida</taxon>
        <taxon>Araneae</taxon>
        <taxon>Araneomorphae</taxon>
        <taxon>Entelegynae</taxon>
        <taxon>Araneoidea</taxon>
        <taxon>Araneidae</taxon>
        <taxon>Caerostris</taxon>
    </lineage>
</organism>
<dbReference type="EMBL" id="BPLR01009796">
    <property type="protein sequence ID" value="GIY34677.1"/>
    <property type="molecule type" value="Genomic_DNA"/>
</dbReference>
<dbReference type="AlphaFoldDB" id="A0AAV4SQ31"/>
<proteinExistence type="predicted"/>
<name>A0AAV4SQ31_CAEEX</name>
<evidence type="ECO:0000313" key="2">
    <source>
        <dbReference type="Proteomes" id="UP001054945"/>
    </source>
</evidence>
<reference evidence="1 2" key="1">
    <citation type="submission" date="2021-06" db="EMBL/GenBank/DDBJ databases">
        <title>Caerostris extrusa draft genome.</title>
        <authorList>
            <person name="Kono N."/>
            <person name="Arakawa K."/>
        </authorList>
    </citation>
    <scope>NUCLEOTIDE SEQUENCE [LARGE SCALE GENOMIC DNA]</scope>
</reference>